<dbReference type="SUPFAM" id="SSF52266">
    <property type="entry name" value="SGNH hydrolase"/>
    <property type="match status" value="1"/>
</dbReference>
<keyword evidence="3" id="KW-1185">Reference proteome</keyword>
<dbReference type="PANTHER" id="PTHR30383">
    <property type="entry name" value="THIOESTERASE 1/PROTEASE 1/LYSOPHOSPHOLIPASE L1"/>
    <property type="match status" value="1"/>
</dbReference>
<sequence>MPQAETATLRKLAAPALAVALAALTALFTFASEAAARPIRIVAFGDSLTEGLGLPKTQAFPAQLEAALRAKGYEVEIVNAGVSGETAPQGLMRLDWSIPPGTDAVIVELGANDMLRGQNPDGTRRALTEIVRRLKAKDISVLLAGMRAAPNLGADYAARFDPLFPEIAAQEGVLLYPFFLDTVAGDRALNQPDGLHPNTRGVAAIVAGILPKVEELIAQVKAKGGAGR</sequence>
<evidence type="ECO:0000313" key="3">
    <source>
        <dbReference type="Proteomes" id="UP000269692"/>
    </source>
</evidence>
<proteinExistence type="predicted"/>
<organism evidence="2 3">
    <name type="scientific">Xanthobacter tagetidis</name>
    <dbReference type="NCBI Taxonomy" id="60216"/>
    <lineage>
        <taxon>Bacteria</taxon>
        <taxon>Pseudomonadati</taxon>
        <taxon>Pseudomonadota</taxon>
        <taxon>Alphaproteobacteria</taxon>
        <taxon>Hyphomicrobiales</taxon>
        <taxon>Xanthobacteraceae</taxon>
        <taxon>Xanthobacter</taxon>
    </lineage>
</organism>
<reference evidence="2 3" key="1">
    <citation type="submission" date="2018-10" db="EMBL/GenBank/DDBJ databases">
        <title>Xanthobacter tagetidis genome sequencing and assembly.</title>
        <authorList>
            <person name="Maclea K.S."/>
            <person name="Goen A.E."/>
            <person name="Fatima S.A."/>
        </authorList>
    </citation>
    <scope>NUCLEOTIDE SEQUENCE [LARGE SCALE GENOMIC DNA]</scope>
    <source>
        <strain evidence="2 3">ATCC 700314</strain>
    </source>
</reference>
<gene>
    <name evidence="2" type="ORF">D9R14_10600</name>
</gene>
<dbReference type="OrthoDB" id="9786188at2"/>
<dbReference type="Gene3D" id="3.40.50.1110">
    <property type="entry name" value="SGNH hydrolase"/>
    <property type="match status" value="1"/>
</dbReference>
<dbReference type="InterPro" id="IPR013830">
    <property type="entry name" value="SGNH_hydro"/>
</dbReference>
<dbReference type="PANTHER" id="PTHR30383:SF24">
    <property type="entry name" value="THIOESTERASE 1_PROTEASE 1_LYSOPHOSPHOLIPASE L1"/>
    <property type="match status" value="1"/>
</dbReference>
<dbReference type="AlphaFoldDB" id="A0A3L7AH08"/>
<name>A0A3L7AH08_9HYPH</name>
<protein>
    <submittedName>
        <fullName evidence="2">Arylesterase</fullName>
    </submittedName>
</protein>
<dbReference type="RefSeq" id="WP_121623295.1">
    <property type="nucleotide sequence ID" value="NZ_JACIIW010000005.1"/>
</dbReference>
<accession>A0A3L7AH08</accession>
<dbReference type="Proteomes" id="UP000269692">
    <property type="component" value="Unassembled WGS sequence"/>
</dbReference>
<dbReference type="InterPro" id="IPR051532">
    <property type="entry name" value="Ester_Hydrolysis_Enzymes"/>
</dbReference>
<dbReference type="GO" id="GO:0004622">
    <property type="term" value="F:phosphatidylcholine lysophospholipase activity"/>
    <property type="evidence" value="ECO:0007669"/>
    <property type="project" value="TreeGrafter"/>
</dbReference>
<dbReference type="CDD" id="cd01822">
    <property type="entry name" value="Lysophospholipase_L1_like"/>
    <property type="match status" value="1"/>
</dbReference>
<evidence type="ECO:0000259" key="1">
    <source>
        <dbReference type="Pfam" id="PF13472"/>
    </source>
</evidence>
<comment type="caution">
    <text evidence="2">The sequence shown here is derived from an EMBL/GenBank/DDBJ whole genome shotgun (WGS) entry which is preliminary data.</text>
</comment>
<dbReference type="Pfam" id="PF13472">
    <property type="entry name" value="Lipase_GDSL_2"/>
    <property type="match status" value="1"/>
</dbReference>
<dbReference type="EMBL" id="RCTF01000007">
    <property type="protein sequence ID" value="RLP78702.1"/>
    <property type="molecule type" value="Genomic_DNA"/>
</dbReference>
<dbReference type="InterPro" id="IPR036514">
    <property type="entry name" value="SGNH_hydro_sf"/>
</dbReference>
<feature type="domain" description="SGNH hydrolase-type esterase" evidence="1">
    <location>
        <begin position="43"/>
        <end position="203"/>
    </location>
</feature>
<evidence type="ECO:0000313" key="2">
    <source>
        <dbReference type="EMBL" id="RLP78702.1"/>
    </source>
</evidence>